<dbReference type="SMART" id="SM00108">
    <property type="entry name" value="B_lectin"/>
    <property type="match status" value="1"/>
</dbReference>
<feature type="domain" description="EGF-like" evidence="12">
    <location>
        <begin position="283"/>
        <end position="319"/>
    </location>
</feature>
<dbReference type="Pfam" id="PF01453">
    <property type="entry name" value="B_lectin"/>
    <property type="match status" value="1"/>
</dbReference>
<keyword evidence="10" id="KW-0245">EGF-like domain</keyword>
<dbReference type="OMA" id="FRSIEHT"/>
<evidence type="ECO:0000256" key="7">
    <source>
        <dbReference type="ARBA" id="ARBA00023157"/>
    </source>
</evidence>
<comment type="subcellular location">
    <subcellularLocation>
        <location evidence="1">Membrane</location>
        <topology evidence="1">Single-pass membrane protein</topology>
    </subcellularLocation>
</comment>
<dbReference type="EMBL" id="JABCRI010000003">
    <property type="protein sequence ID" value="KAF8409397.1"/>
    <property type="molecule type" value="Genomic_DNA"/>
</dbReference>
<evidence type="ECO:0000256" key="9">
    <source>
        <dbReference type="ARBA" id="ARBA00048679"/>
    </source>
</evidence>
<evidence type="ECO:0000313" key="15">
    <source>
        <dbReference type="EMBL" id="KAF8409397.1"/>
    </source>
</evidence>
<feature type="signal peptide" evidence="11">
    <location>
        <begin position="1"/>
        <end position="28"/>
    </location>
</feature>
<keyword evidence="7" id="KW-1015">Disulfide bond</keyword>
<dbReference type="EC" id="2.7.11.1" evidence="2"/>
<accession>A0A835DR22</accession>
<dbReference type="Gene3D" id="2.90.10.10">
    <property type="entry name" value="Bulb-type lectin domain"/>
    <property type="match status" value="1"/>
</dbReference>
<dbReference type="CDD" id="cd01098">
    <property type="entry name" value="PAN_AP_plant"/>
    <property type="match status" value="1"/>
</dbReference>
<dbReference type="InterPro" id="IPR000742">
    <property type="entry name" value="EGF"/>
</dbReference>
<evidence type="ECO:0000256" key="2">
    <source>
        <dbReference type="ARBA" id="ARBA00012513"/>
    </source>
</evidence>
<dbReference type="InterPro" id="IPR000858">
    <property type="entry name" value="S_locus_glycoprot_dom"/>
</dbReference>
<protein>
    <recommendedName>
        <fullName evidence="2">non-specific serine/threonine protein kinase</fullName>
        <ecNumber evidence="2">2.7.11.1</ecNumber>
    </recommendedName>
</protein>
<dbReference type="Pfam" id="PF08276">
    <property type="entry name" value="PAN_2"/>
    <property type="match status" value="1"/>
</dbReference>
<evidence type="ECO:0000259" key="12">
    <source>
        <dbReference type="PROSITE" id="PS50026"/>
    </source>
</evidence>
<dbReference type="PROSITE" id="PS50948">
    <property type="entry name" value="PAN"/>
    <property type="match status" value="1"/>
</dbReference>
<comment type="catalytic activity">
    <reaction evidence="9">
        <text>L-seryl-[protein] + ATP = O-phospho-L-seryl-[protein] + ADP + H(+)</text>
        <dbReference type="Rhea" id="RHEA:17989"/>
        <dbReference type="Rhea" id="RHEA-COMP:9863"/>
        <dbReference type="Rhea" id="RHEA-COMP:11604"/>
        <dbReference type="ChEBI" id="CHEBI:15378"/>
        <dbReference type="ChEBI" id="CHEBI:29999"/>
        <dbReference type="ChEBI" id="CHEBI:30616"/>
        <dbReference type="ChEBI" id="CHEBI:83421"/>
        <dbReference type="ChEBI" id="CHEBI:456216"/>
        <dbReference type="EC" id="2.7.11.1"/>
    </reaction>
</comment>
<keyword evidence="6" id="KW-0472">Membrane</keyword>
<dbReference type="InterPro" id="IPR021820">
    <property type="entry name" value="S-locus_recpt_kinase_C"/>
</dbReference>
<evidence type="ECO:0000313" key="16">
    <source>
        <dbReference type="Proteomes" id="UP000655225"/>
    </source>
</evidence>
<dbReference type="PANTHER" id="PTHR32444">
    <property type="entry name" value="BULB-TYPE LECTIN DOMAIN-CONTAINING PROTEIN"/>
    <property type="match status" value="1"/>
</dbReference>
<dbReference type="Pfam" id="PF00954">
    <property type="entry name" value="S_locus_glycop"/>
    <property type="match status" value="1"/>
</dbReference>
<dbReference type="SUPFAM" id="SSF51110">
    <property type="entry name" value="alpha-D-mannose-specific plant lectins"/>
    <property type="match status" value="1"/>
</dbReference>
<keyword evidence="16" id="KW-1185">Reference proteome</keyword>
<evidence type="ECO:0000256" key="6">
    <source>
        <dbReference type="ARBA" id="ARBA00023136"/>
    </source>
</evidence>
<name>A0A835DR22_TETSI</name>
<dbReference type="AlphaFoldDB" id="A0A835DR22"/>
<dbReference type="GO" id="GO:0016020">
    <property type="term" value="C:membrane"/>
    <property type="evidence" value="ECO:0007669"/>
    <property type="project" value="UniProtKB-SubCell"/>
</dbReference>
<dbReference type="CDD" id="cd00028">
    <property type="entry name" value="B_lectin"/>
    <property type="match status" value="1"/>
</dbReference>
<organism evidence="15 16">
    <name type="scientific">Tetracentron sinense</name>
    <name type="common">Spur-leaf</name>
    <dbReference type="NCBI Taxonomy" id="13715"/>
    <lineage>
        <taxon>Eukaryota</taxon>
        <taxon>Viridiplantae</taxon>
        <taxon>Streptophyta</taxon>
        <taxon>Embryophyta</taxon>
        <taxon>Tracheophyta</taxon>
        <taxon>Spermatophyta</taxon>
        <taxon>Magnoliopsida</taxon>
        <taxon>Trochodendrales</taxon>
        <taxon>Trochodendraceae</taxon>
        <taxon>Tetracentron</taxon>
    </lineage>
</organism>
<evidence type="ECO:0000256" key="8">
    <source>
        <dbReference type="ARBA" id="ARBA00047899"/>
    </source>
</evidence>
<reference evidence="15 16" key="1">
    <citation type="submission" date="2020-04" db="EMBL/GenBank/DDBJ databases">
        <title>Plant Genome Project.</title>
        <authorList>
            <person name="Zhang R.-G."/>
        </authorList>
    </citation>
    <scope>NUCLEOTIDE SEQUENCE [LARGE SCALE GENOMIC DNA]</scope>
    <source>
        <strain evidence="15">YNK0</strain>
        <tissue evidence="15">Leaf</tissue>
    </source>
</reference>
<proteinExistence type="predicted"/>
<dbReference type="GO" id="GO:0048544">
    <property type="term" value="P:recognition of pollen"/>
    <property type="evidence" value="ECO:0007669"/>
    <property type="project" value="InterPro"/>
</dbReference>
<dbReference type="Pfam" id="PF11883">
    <property type="entry name" value="DUF3403"/>
    <property type="match status" value="1"/>
</dbReference>
<evidence type="ECO:0000256" key="11">
    <source>
        <dbReference type="SAM" id="SignalP"/>
    </source>
</evidence>
<feature type="domain" description="Apple" evidence="14">
    <location>
        <begin position="338"/>
        <end position="421"/>
    </location>
</feature>
<keyword evidence="5" id="KW-1133">Transmembrane helix</keyword>
<dbReference type="Proteomes" id="UP000655225">
    <property type="component" value="Unassembled WGS sequence"/>
</dbReference>
<dbReference type="PROSITE" id="PS50026">
    <property type="entry name" value="EGF_3"/>
    <property type="match status" value="1"/>
</dbReference>
<gene>
    <name evidence="15" type="ORF">HHK36_005473</name>
</gene>
<dbReference type="InterPro" id="IPR001480">
    <property type="entry name" value="Bulb-type_lectin_dom"/>
</dbReference>
<keyword evidence="4 11" id="KW-0732">Signal</keyword>
<dbReference type="GO" id="GO:0004674">
    <property type="term" value="F:protein serine/threonine kinase activity"/>
    <property type="evidence" value="ECO:0007669"/>
    <property type="project" value="UniProtKB-EC"/>
</dbReference>
<dbReference type="PROSITE" id="PS50927">
    <property type="entry name" value="BULB_LECTIN"/>
    <property type="match status" value="1"/>
</dbReference>
<dbReference type="InterPro" id="IPR003609">
    <property type="entry name" value="Pan_app"/>
</dbReference>
<evidence type="ECO:0000256" key="4">
    <source>
        <dbReference type="ARBA" id="ARBA00022729"/>
    </source>
</evidence>
<evidence type="ECO:0000256" key="3">
    <source>
        <dbReference type="ARBA" id="ARBA00022692"/>
    </source>
</evidence>
<dbReference type="SMART" id="SM00473">
    <property type="entry name" value="PAN_AP"/>
    <property type="match status" value="1"/>
</dbReference>
<evidence type="ECO:0000256" key="10">
    <source>
        <dbReference type="PROSITE-ProRule" id="PRU00076"/>
    </source>
</evidence>
<dbReference type="PANTHER" id="PTHR32444:SF242">
    <property type="entry name" value="G-TYPE LECTIN S-RECEPTOR-LIKE SERINE_THREONINE-PROTEIN KINASE RKS1"/>
    <property type="match status" value="1"/>
</dbReference>
<dbReference type="Gene3D" id="1.10.510.10">
    <property type="entry name" value="Transferase(Phosphotransferase) domain 1"/>
    <property type="match status" value="1"/>
</dbReference>
<keyword evidence="3" id="KW-0812">Transmembrane</keyword>
<evidence type="ECO:0000259" key="14">
    <source>
        <dbReference type="PROSITE" id="PS50948"/>
    </source>
</evidence>
<comment type="caution">
    <text evidence="10">Lacks conserved residue(s) required for the propagation of feature annotation.</text>
</comment>
<sequence length="556" mass="62429">MANNFRTPTFFLSSLVLFSYSLIVFSNAANTIKQGQSIGDGETVISSGENFVLGFFSPENSTNRYVGIWYNKVSIQTVVWVANRENPISDTTGVLTIGEDGNLVVLNGSRNPIWSTNASISSNTTATLMDSGNLVLASSDNMTHPGIWESFEYPTDTFLPGMRVTDKHIFVSWKSANDPAKGNYSMGVDLQGSLQIVIWEGSKRIWRSGQWNGLTFAGVPNTRALYLYGFKVTNDEREGKMYLTYTMLNSSEILKFRINWNGSEEQRSWDEERKEWSLVMSQPSNKCEVYNKCGNFGSCSITDSPICICVEGFKPKFIEEWNRGNWSGGCVRKTQLQCQRNSSVEAAKEDGFLKFKRMKLPDFGDSVTVQDTDECEAECLKNCSCGAYAYVIGMGCMIWGRDLVDLQHFQQFGSSLFIRLADSELDPWKKGSKEQSLFVLSKSREFSSHFSGPDDLAWNLWNEGKAMEFMDTSISFSEFEVLRCIHVALLCVQDSAMERPTMSSVILMLESETASLPRPKQPTFTIVRNHTEMDLCTESPEIVSANDVTVTMVFGR</sequence>
<feature type="chain" id="PRO_5032565643" description="non-specific serine/threonine protein kinase" evidence="11">
    <location>
        <begin position="29"/>
        <end position="556"/>
    </location>
</feature>
<feature type="domain" description="Bulb-type lectin" evidence="13">
    <location>
        <begin position="29"/>
        <end position="149"/>
    </location>
</feature>
<comment type="caution">
    <text evidence="15">The sequence shown here is derived from an EMBL/GenBank/DDBJ whole genome shotgun (WGS) entry which is preliminary data.</text>
</comment>
<comment type="catalytic activity">
    <reaction evidence="8">
        <text>L-threonyl-[protein] + ATP = O-phospho-L-threonyl-[protein] + ADP + H(+)</text>
        <dbReference type="Rhea" id="RHEA:46608"/>
        <dbReference type="Rhea" id="RHEA-COMP:11060"/>
        <dbReference type="Rhea" id="RHEA-COMP:11605"/>
        <dbReference type="ChEBI" id="CHEBI:15378"/>
        <dbReference type="ChEBI" id="CHEBI:30013"/>
        <dbReference type="ChEBI" id="CHEBI:30616"/>
        <dbReference type="ChEBI" id="CHEBI:61977"/>
        <dbReference type="ChEBI" id="CHEBI:456216"/>
        <dbReference type="EC" id="2.7.11.1"/>
    </reaction>
</comment>
<dbReference type="InterPro" id="IPR036426">
    <property type="entry name" value="Bulb-type_lectin_dom_sf"/>
</dbReference>
<evidence type="ECO:0000256" key="5">
    <source>
        <dbReference type="ARBA" id="ARBA00022989"/>
    </source>
</evidence>
<dbReference type="FunFam" id="2.90.10.10:FF:000005">
    <property type="entry name" value="G-type lectin S-receptor-like serine/threonine-protein kinase"/>
    <property type="match status" value="1"/>
</dbReference>
<evidence type="ECO:0000259" key="13">
    <source>
        <dbReference type="PROSITE" id="PS50927"/>
    </source>
</evidence>
<evidence type="ECO:0000256" key="1">
    <source>
        <dbReference type="ARBA" id="ARBA00004167"/>
    </source>
</evidence>
<dbReference type="OrthoDB" id="1910371at2759"/>